<dbReference type="CDD" id="cd04301">
    <property type="entry name" value="NAT_SF"/>
    <property type="match status" value="1"/>
</dbReference>
<dbReference type="PROSITE" id="PS51186">
    <property type="entry name" value="GNAT"/>
    <property type="match status" value="1"/>
</dbReference>
<evidence type="ECO:0000259" key="3">
    <source>
        <dbReference type="PROSITE" id="PS51186"/>
    </source>
</evidence>
<evidence type="ECO:0000256" key="2">
    <source>
        <dbReference type="ARBA" id="ARBA00023315"/>
    </source>
</evidence>
<proteinExistence type="predicted"/>
<protein>
    <submittedName>
        <fullName evidence="4">GNAT family N-acetyltransferase</fullName>
        <ecNumber evidence="4">2.3.-.-</ecNumber>
    </submittedName>
</protein>
<dbReference type="EMBL" id="JBIUWZ010000006">
    <property type="protein sequence ID" value="MFJ2677660.1"/>
    <property type="molecule type" value="Genomic_DNA"/>
</dbReference>
<sequence>MNELTLRPARITDLPAVYRGERGYIQRWEPAHEVAWQEQLERHLTRWVNNVERLTVAMLDGQFAGYSMWMPEDGLAELCTINVGEAYRRKGIGRALLEAYRAAAGQDGYARLSLCVRADNPARLMYEAAGFVCVGTAANGYLRYERVSE</sequence>
<dbReference type="GO" id="GO:0016746">
    <property type="term" value="F:acyltransferase activity"/>
    <property type="evidence" value="ECO:0007669"/>
    <property type="project" value="UniProtKB-KW"/>
</dbReference>
<dbReference type="EC" id="2.3.-.-" evidence="4"/>
<dbReference type="Pfam" id="PF00583">
    <property type="entry name" value="Acetyltransf_1"/>
    <property type="match status" value="1"/>
</dbReference>
<gene>
    <name evidence="4" type="ORF">ACIOWJ_06120</name>
</gene>
<dbReference type="RefSeq" id="WP_338105069.1">
    <property type="nucleotide sequence ID" value="NZ_JAAOWV010000015.1"/>
</dbReference>
<evidence type="ECO:0000256" key="1">
    <source>
        <dbReference type="ARBA" id="ARBA00022679"/>
    </source>
</evidence>
<dbReference type="InterPro" id="IPR016181">
    <property type="entry name" value="Acyl_CoA_acyltransferase"/>
</dbReference>
<dbReference type="InterPro" id="IPR050832">
    <property type="entry name" value="Bact_Acetyltransf"/>
</dbReference>
<dbReference type="PANTHER" id="PTHR43877">
    <property type="entry name" value="AMINOALKYLPHOSPHONATE N-ACETYLTRANSFERASE-RELATED-RELATED"/>
    <property type="match status" value="1"/>
</dbReference>
<keyword evidence="1 4" id="KW-0808">Transferase</keyword>
<dbReference type="SUPFAM" id="SSF55729">
    <property type="entry name" value="Acyl-CoA N-acyltransferases (Nat)"/>
    <property type="match status" value="1"/>
</dbReference>
<keyword evidence="5" id="KW-1185">Reference proteome</keyword>
<evidence type="ECO:0000313" key="5">
    <source>
        <dbReference type="Proteomes" id="UP001617213"/>
    </source>
</evidence>
<dbReference type="Proteomes" id="UP001617213">
    <property type="component" value="Unassembled WGS sequence"/>
</dbReference>
<name>A0ABW8DVN3_9PSED</name>
<comment type="caution">
    <text evidence="4">The sequence shown here is derived from an EMBL/GenBank/DDBJ whole genome shotgun (WGS) entry which is preliminary data.</text>
</comment>
<accession>A0ABW8DVN3</accession>
<reference evidence="4 5" key="1">
    <citation type="submission" date="2024-10" db="EMBL/GenBank/DDBJ databases">
        <title>The Natural Products Discovery Center: Release of the First 8490 Sequenced Strains for Exploring Actinobacteria Biosynthetic Diversity.</title>
        <authorList>
            <person name="Kalkreuter E."/>
            <person name="Kautsar S.A."/>
            <person name="Yang D."/>
            <person name="Bader C.D."/>
            <person name="Teijaro C.N."/>
            <person name="Fluegel L."/>
            <person name="Davis C.M."/>
            <person name="Simpson J.R."/>
            <person name="Lauterbach L."/>
            <person name="Steele A.D."/>
            <person name="Gui C."/>
            <person name="Meng S."/>
            <person name="Li G."/>
            <person name="Viehrig K."/>
            <person name="Ye F."/>
            <person name="Su P."/>
            <person name="Kiefer A.F."/>
            <person name="Nichols A."/>
            <person name="Cepeda A.J."/>
            <person name="Yan W."/>
            <person name="Fan B."/>
            <person name="Jiang Y."/>
            <person name="Adhikari A."/>
            <person name="Zheng C.-J."/>
            <person name="Schuster L."/>
            <person name="Cowan T.M."/>
            <person name="Smanski M.J."/>
            <person name="Chevrette M.G."/>
            <person name="De Carvalho L.P.S."/>
            <person name="Shen B."/>
        </authorList>
    </citation>
    <scope>NUCLEOTIDE SEQUENCE [LARGE SCALE GENOMIC DNA]</scope>
    <source>
        <strain evidence="4 5">NPDC087581</strain>
    </source>
</reference>
<feature type="domain" description="N-acetyltransferase" evidence="3">
    <location>
        <begin position="4"/>
        <end position="149"/>
    </location>
</feature>
<organism evidence="4 5">
    <name type="scientific">Pseudomonas sivasensis</name>
    <dbReference type="NCBI Taxonomy" id="1880678"/>
    <lineage>
        <taxon>Bacteria</taxon>
        <taxon>Pseudomonadati</taxon>
        <taxon>Pseudomonadota</taxon>
        <taxon>Gammaproteobacteria</taxon>
        <taxon>Pseudomonadales</taxon>
        <taxon>Pseudomonadaceae</taxon>
        <taxon>Pseudomonas</taxon>
    </lineage>
</organism>
<keyword evidence="2 4" id="KW-0012">Acyltransferase</keyword>
<dbReference type="InterPro" id="IPR000182">
    <property type="entry name" value="GNAT_dom"/>
</dbReference>
<dbReference type="Gene3D" id="3.40.630.30">
    <property type="match status" value="1"/>
</dbReference>
<evidence type="ECO:0000313" key="4">
    <source>
        <dbReference type="EMBL" id="MFJ2677660.1"/>
    </source>
</evidence>